<accession>A0A1H7QU42</accession>
<organism evidence="3 4">
    <name type="scientific">Halomonas daqiaonensis</name>
    <dbReference type="NCBI Taxonomy" id="650850"/>
    <lineage>
        <taxon>Bacteria</taxon>
        <taxon>Pseudomonadati</taxon>
        <taxon>Pseudomonadota</taxon>
        <taxon>Gammaproteobacteria</taxon>
        <taxon>Oceanospirillales</taxon>
        <taxon>Halomonadaceae</taxon>
        <taxon>Halomonas</taxon>
    </lineage>
</organism>
<dbReference type="EMBL" id="FOBC01000011">
    <property type="protein sequence ID" value="SEL51432.1"/>
    <property type="molecule type" value="Genomic_DNA"/>
</dbReference>
<evidence type="ECO:0000313" key="4">
    <source>
        <dbReference type="Proteomes" id="UP000198807"/>
    </source>
</evidence>
<feature type="compositionally biased region" description="Basic and acidic residues" evidence="1">
    <location>
        <begin position="1"/>
        <end position="20"/>
    </location>
</feature>
<feature type="transmembrane region" description="Helical" evidence="2">
    <location>
        <begin position="47"/>
        <end position="65"/>
    </location>
</feature>
<protein>
    <submittedName>
        <fullName evidence="3">Uncharacterized protein</fullName>
    </submittedName>
</protein>
<keyword evidence="4" id="KW-1185">Reference proteome</keyword>
<dbReference type="AlphaFoldDB" id="A0A1H7QU42"/>
<sequence length="70" mass="7752">MDNRESKTPEEELQHFKEVSQPEDFDEPEPDAEQPEAKSSPHGLHRVLPIVIVAVGVLAAIMLFLSGNSN</sequence>
<keyword evidence="2" id="KW-0472">Membrane</keyword>
<feature type="region of interest" description="Disordered" evidence="1">
    <location>
        <begin position="1"/>
        <end position="43"/>
    </location>
</feature>
<name>A0A1H7QU42_9GAMM</name>
<reference evidence="4" key="1">
    <citation type="submission" date="2016-10" db="EMBL/GenBank/DDBJ databases">
        <authorList>
            <person name="Varghese N."/>
            <person name="Submissions S."/>
        </authorList>
    </citation>
    <scope>NUCLEOTIDE SEQUENCE [LARGE SCALE GENOMIC DNA]</scope>
    <source>
        <strain evidence="4">CGMCC 1.9150</strain>
    </source>
</reference>
<dbReference type="Proteomes" id="UP000198807">
    <property type="component" value="Unassembled WGS sequence"/>
</dbReference>
<dbReference type="RefSeq" id="WP_089713335.1">
    <property type="nucleotide sequence ID" value="NZ_FOBC01000011.1"/>
</dbReference>
<keyword evidence="2" id="KW-0812">Transmembrane</keyword>
<feature type="compositionally biased region" description="Acidic residues" evidence="1">
    <location>
        <begin position="21"/>
        <end position="34"/>
    </location>
</feature>
<keyword evidence="2" id="KW-1133">Transmembrane helix</keyword>
<evidence type="ECO:0000256" key="1">
    <source>
        <dbReference type="SAM" id="MobiDB-lite"/>
    </source>
</evidence>
<evidence type="ECO:0000313" key="3">
    <source>
        <dbReference type="EMBL" id="SEL51432.1"/>
    </source>
</evidence>
<gene>
    <name evidence="3" type="ORF">SAMN04488129_11153</name>
</gene>
<evidence type="ECO:0000256" key="2">
    <source>
        <dbReference type="SAM" id="Phobius"/>
    </source>
</evidence>
<proteinExistence type="predicted"/>
<dbReference type="STRING" id="650850.SAMN04488129_11153"/>